<dbReference type="GO" id="GO:0005634">
    <property type="term" value="C:nucleus"/>
    <property type="evidence" value="ECO:0007669"/>
    <property type="project" value="TreeGrafter"/>
</dbReference>
<reference evidence="2 3" key="1">
    <citation type="journal article" date="2001" name="Nature">
        <title>Genome sequence and gene compaction of the eukaryote parasite Encephalitozoon cuniculi.</title>
        <authorList>
            <person name="Katinka M.D."/>
            <person name="Duprat S."/>
            <person name="Cornillot E."/>
            <person name="Metenier G."/>
            <person name="Thomarat F."/>
            <person name="Prensier G."/>
            <person name="Barbe V."/>
            <person name="Peyretaillade E."/>
            <person name="Brottier P."/>
            <person name="Wincker P."/>
            <person name="Delbac F."/>
            <person name="El Alaoui H."/>
            <person name="Peyret P."/>
            <person name="Saurin W."/>
            <person name="Gouy M."/>
            <person name="Weissenbach J."/>
            <person name="Vivares C.P."/>
        </authorList>
    </citation>
    <scope>NUCLEOTIDE SEQUENCE [LARGE SCALE GENOMIC DNA]</scope>
    <source>
        <strain evidence="2 3">GB-M1</strain>
    </source>
</reference>
<sequence length="685" mass="78255">MEKENSPDGVLASDMSHDIVTPTLPGISGHGSCPFDVFTPEALVSRLKAYEDCTEDIIRLIKSVHVNQGRMKKLSKVFNSLSNYDTSSVVELTRNGNRILRYVSTYLMLGKIKQWILDGKGFEVVETMYDEVFLVRFRDVDFNIRAVCVEFMCEWVVSVPGIFNSSCYLKYIGWALSDKNDTVRRRGVSSCIRLVQKKISVQAFVSRFKSRMIELALYDRNPGLRDEGKALCMSLYISGMISKDDVYKVLASMSERDRRGLVDDVVRKILGGEEPNAGSLLDNHEGLHELLSSTSLFLCSRIPHTDRDVERFMDFILDFLRTGSSCCKSKSLCYLRILGVLSSSAADIMKYCRMLEIIKDSRENIVESVESICKIDAEVFKKQPDATNRLLEAMKELSSRYRCEEMFSRFVHLLKKLENDFEASVYRIVEFFRFFSVGFTCCIIKSFDISEGIGSDHPTEVKCYAALWRIMSKDYESVNGYELKDTANPAVLCDFLLFFREKCIEFAVLNREVERASDQGECFKVMYDRLSALIHSEAERIFVDPKSCISLFKLVDEGLLTDYSNIIFKVCGEELISEFLSRSKSRMNLVSGYFRYLMDVEEKNVRKGVGRLIGSKCGMGKKGLGTEKTVFRGMKALVEQKRMFLYDSVLIYFVSSLTTNECIIIEQGLEKSKLKASLLRRIRES</sequence>
<accession>Q8SVU1</accession>
<proteinExistence type="predicted"/>
<dbReference type="AlphaFoldDB" id="Q8SVU1"/>
<dbReference type="Proteomes" id="UP000000819">
    <property type="component" value="Chromosome IV"/>
</dbReference>
<dbReference type="PROSITE" id="PS51425">
    <property type="entry name" value="SCD"/>
    <property type="match status" value="1"/>
</dbReference>
<dbReference type="OMA" id="ALWHINS"/>
<dbReference type="STRING" id="284813.Q8SVU1"/>
<dbReference type="VEuPathDB" id="MicrosporidiaDB:ECU04_0870"/>
<dbReference type="Pfam" id="PF21581">
    <property type="entry name" value="SCD"/>
    <property type="match status" value="1"/>
</dbReference>
<dbReference type="EMBL" id="AL590444">
    <property type="protein sequence ID" value="CAD25274.1"/>
    <property type="molecule type" value="Genomic_DNA"/>
</dbReference>
<name>Q8SVU1_ENCCU</name>
<dbReference type="InParanoid" id="Q8SVU1"/>
<gene>
    <name evidence="2" type="ordered locus">ECU04_0870</name>
</gene>
<dbReference type="KEGG" id="ecu:ECU04_0870"/>
<keyword evidence="3" id="KW-1185">Reference proteome</keyword>
<organism evidence="2 3">
    <name type="scientific">Encephalitozoon cuniculi (strain GB-M1)</name>
    <name type="common">Microsporidian parasite</name>
    <dbReference type="NCBI Taxonomy" id="284813"/>
    <lineage>
        <taxon>Eukaryota</taxon>
        <taxon>Fungi</taxon>
        <taxon>Fungi incertae sedis</taxon>
        <taxon>Microsporidia</taxon>
        <taxon>Unikaryonidae</taxon>
        <taxon>Encephalitozoon</taxon>
    </lineage>
</organism>
<dbReference type="OrthoDB" id="2190075at2759"/>
<protein>
    <recommendedName>
        <fullName evidence="1">SCD domain-containing protein</fullName>
    </recommendedName>
</protein>
<dbReference type="GO" id="GO:0003682">
    <property type="term" value="F:chromatin binding"/>
    <property type="evidence" value="ECO:0007669"/>
    <property type="project" value="TreeGrafter"/>
</dbReference>
<reference evidence="2 3" key="2">
    <citation type="journal article" date="2009" name="BMC Genomics">
        <title>Identification of transcriptional signals in Encephalitozoon cuniculi widespread among Microsporidia phylum: support for accurate structural genome annotation.</title>
        <authorList>
            <person name="Peyretaillade E."/>
            <person name="Goncalves O."/>
            <person name="Terrat S."/>
            <person name="Dugat-Bony E."/>
            <person name="Wincker P."/>
            <person name="Cornman R.S."/>
            <person name="Evans J.D."/>
            <person name="Delbac F."/>
            <person name="Peyret P."/>
        </authorList>
    </citation>
    <scope>NUCLEOTIDE SEQUENCE [LARGE SCALE GENOMIC DNA]</scope>
    <source>
        <strain evidence="2 3">GB-M1</strain>
    </source>
</reference>
<dbReference type="PANTHER" id="PTHR11199:SF0">
    <property type="entry name" value="LD34181P-RELATED"/>
    <property type="match status" value="1"/>
</dbReference>
<dbReference type="PANTHER" id="PTHR11199">
    <property type="entry name" value="STROMAL ANTIGEN"/>
    <property type="match status" value="1"/>
</dbReference>
<evidence type="ECO:0000259" key="1">
    <source>
        <dbReference type="PROSITE" id="PS51425"/>
    </source>
</evidence>
<evidence type="ECO:0000313" key="3">
    <source>
        <dbReference type="Proteomes" id="UP000000819"/>
    </source>
</evidence>
<dbReference type="SUPFAM" id="SSF48371">
    <property type="entry name" value="ARM repeat"/>
    <property type="match status" value="1"/>
</dbReference>
<dbReference type="InterPro" id="IPR020839">
    <property type="entry name" value="SCD"/>
</dbReference>
<feature type="domain" description="SCD" evidence="1">
    <location>
        <begin position="133"/>
        <end position="215"/>
    </location>
</feature>
<dbReference type="GO" id="GO:0008278">
    <property type="term" value="C:cohesin complex"/>
    <property type="evidence" value="ECO:0007669"/>
    <property type="project" value="TreeGrafter"/>
</dbReference>
<dbReference type="InterPro" id="IPR039662">
    <property type="entry name" value="Cohesin_Scc3/SA"/>
</dbReference>
<dbReference type="HOGENOM" id="CLU_401714_0_0_1"/>
<dbReference type="GO" id="GO:0007062">
    <property type="term" value="P:sister chromatid cohesion"/>
    <property type="evidence" value="ECO:0007669"/>
    <property type="project" value="TreeGrafter"/>
</dbReference>
<evidence type="ECO:0000313" key="2">
    <source>
        <dbReference type="EMBL" id="CAD25274.1"/>
    </source>
</evidence>
<dbReference type="GeneID" id="858918"/>
<dbReference type="GO" id="GO:0000785">
    <property type="term" value="C:chromatin"/>
    <property type="evidence" value="ECO:0007669"/>
    <property type="project" value="TreeGrafter"/>
</dbReference>
<dbReference type="RefSeq" id="NP_584770.1">
    <property type="nucleotide sequence ID" value="NM_001041120.1"/>
</dbReference>
<dbReference type="InterPro" id="IPR016024">
    <property type="entry name" value="ARM-type_fold"/>
</dbReference>